<evidence type="ECO:0000256" key="2">
    <source>
        <dbReference type="ARBA" id="ARBA00004236"/>
    </source>
</evidence>
<feature type="domain" description="Anti-sigma K factor RskA C-terminal" evidence="11">
    <location>
        <begin position="113"/>
        <end position="246"/>
    </location>
</feature>
<dbReference type="Pfam" id="PF13490">
    <property type="entry name" value="zf-HC2"/>
    <property type="match status" value="1"/>
</dbReference>
<name>A0A3M8CVF1_9BACL</name>
<evidence type="ECO:0000256" key="5">
    <source>
        <dbReference type="ARBA" id="ARBA00022989"/>
    </source>
</evidence>
<organism evidence="13 14">
    <name type="scientific">Brevibacillus nitrificans</name>
    <dbReference type="NCBI Taxonomy" id="651560"/>
    <lineage>
        <taxon>Bacteria</taxon>
        <taxon>Bacillati</taxon>
        <taxon>Bacillota</taxon>
        <taxon>Bacilli</taxon>
        <taxon>Bacillales</taxon>
        <taxon>Paenibacillaceae</taxon>
        <taxon>Brevibacillus</taxon>
    </lineage>
</organism>
<evidence type="ECO:0000256" key="1">
    <source>
        <dbReference type="ARBA" id="ARBA00004167"/>
    </source>
</evidence>
<evidence type="ECO:0000256" key="4">
    <source>
        <dbReference type="ARBA" id="ARBA00022692"/>
    </source>
</evidence>
<sequence>METRDRCSLSDELVSYAIGECTEKEKRLIDDHLASCPSCRQEVNELREAWALIPFQIPYPAENVDVPADLKAEVMEAIFESKEKPVPAYVLSWKQRIATRLEAWMPTPHRFVMAGMAIALVGVLWNNLQLRQQLATSDSFQPAQVVQSYTLQAPPHAYALAKGTAWMYEQGNKKKLILHLQGLSPTQGSEAYQVWLIHDGKRQNAGVFLVDHQGTGVLTYELQDPGQTFEGIGITLEPDAEGTQPRGKKVLGT</sequence>
<dbReference type="RefSeq" id="WP_122926592.1">
    <property type="nucleotide sequence ID" value="NZ_RHHU01000020.1"/>
</dbReference>
<proteinExistence type="inferred from homology"/>
<gene>
    <name evidence="13" type="ORF">EDM59_27705</name>
</gene>
<evidence type="ECO:0000256" key="10">
    <source>
        <dbReference type="ARBA" id="ARBA00030803"/>
    </source>
</evidence>
<evidence type="ECO:0000256" key="9">
    <source>
        <dbReference type="ARBA" id="ARBA00029829"/>
    </source>
</evidence>
<dbReference type="Pfam" id="PF10099">
    <property type="entry name" value="RskA_C"/>
    <property type="match status" value="1"/>
</dbReference>
<dbReference type="PANTHER" id="PTHR37461">
    <property type="entry name" value="ANTI-SIGMA-K FACTOR RSKA"/>
    <property type="match status" value="1"/>
</dbReference>
<keyword evidence="3" id="KW-1003">Cell membrane</keyword>
<accession>A0A3M8CVF1</accession>
<keyword evidence="6" id="KW-0472">Membrane</keyword>
<dbReference type="PANTHER" id="PTHR37461:SF1">
    <property type="entry name" value="ANTI-SIGMA-K FACTOR RSKA"/>
    <property type="match status" value="1"/>
</dbReference>
<dbReference type="InterPro" id="IPR018764">
    <property type="entry name" value="RskA_C"/>
</dbReference>
<comment type="similarity">
    <text evidence="7">Belongs to the zinc-associated anti-sigma factor (ZAS) superfamily. Anti-sigma-W factor family.</text>
</comment>
<dbReference type="AlphaFoldDB" id="A0A3M8CVF1"/>
<keyword evidence="14" id="KW-1185">Reference proteome</keyword>
<dbReference type="GO" id="GO:0016989">
    <property type="term" value="F:sigma factor antagonist activity"/>
    <property type="evidence" value="ECO:0007669"/>
    <property type="project" value="TreeGrafter"/>
</dbReference>
<keyword evidence="4" id="KW-0812">Transmembrane</keyword>
<dbReference type="GO" id="GO:0005886">
    <property type="term" value="C:plasma membrane"/>
    <property type="evidence" value="ECO:0007669"/>
    <property type="project" value="UniProtKB-SubCell"/>
</dbReference>
<evidence type="ECO:0000259" key="12">
    <source>
        <dbReference type="Pfam" id="PF13490"/>
    </source>
</evidence>
<evidence type="ECO:0000313" key="13">
    <source>
        <dbReference type="EMBL" id="RNB79479.1"/>
    </source>
</evidence>
<dbReference type="InterPro" id="IPR041916">
    <property type="entry name" value="Anti_sigma_zinc_sf"/>
</dbReference>
<dbReference type="Gene3D" id="1.10.10.1320">
    <property type="entry name" value="Anti-sigma factor, zinc-finger domain"/>
    <property type="match status" value="1"/>
</dbReference>
<dbReference type="InterPro" id="IPR051474">
    <property type="entry name" value="Anti-sigma-K/W_factor"/>
</dbReference>
<comment type="subcellular location">
    <subcellularLocation>
        <location evidence="2">Cell membrane</location>
    </subcellularLocation>
    <subcellularLocation>
        <location evidence="1">Membrane</location>
        <topology evidence="1">Single-pass membrane protein</topology>
    </subcellularLocation>
</comment>
<protein>
    <recommendedName>
        <fullName evidence="8">Anti-sigma-W factor RsiW</fullName>
    </recommendedName>
    <alternativeName>
        <fullName evidence="10">Regulator of SigK</fullName>
    </alternativeName>
    <alternativeName>
        <fullName evidence="9">Sigma-K anti-sigma factor RskA</fullName>
    </alternativeName>
</protein>
<dbReference type="GO" id="GO:0006417">
    <property type="term" value="P:regulation of translation"/>
    <property type="evidence" value="ECO:0007669"/>
    <property type="project" value="TreeGrafter"/>
</dbReference>
<dbReference type="InterPro" id="IPR027383">
    <property type="entry name" value="Znf_put"/>
</dbReference>
<keyword evidence="5" id="KW-1133">Transmembrane helix</keyword>
<evidence type="ECO:0000256" key="7">
    <source>
        <dbReference type="ARBA" id="ARBA00024353"/>
    </source>
</evidence>
<evidence type="ECO:0000259" key="11">
    <source>
        <dbReference type="Pfam" id="PF10099"/>
    </source>
</evidence>
<dbReference type="Proteomes" id="UP000269573">
    <property type="component" value="Unassembled WGS sequence"/>
</dbReference>
<evidence type="ECO:0000256" key="6">
    <source>
        <dbReference type="ARBA" id="ARBA00023136"/>
    </source>
</evidence>
<dbReference type="EMBL" id="RHHU01000020">
    <property type="protein sequence ID" value="RNB79479.1"/>
    <property type="molecule type" value="Genomic_DNA"/>
</dbReference>
<feature type="domain" description="Putative zinc-finger" evidence="12">
    <location>
        <begin position="19"/>
        <end position="40"/>
    </location>
</feature>
<evidence type="ECO:0000313" key="14">
    <source>
        <dbReference type="Proteomes" id="UP000269573"/>
    </source>
</evidence>
<reference evidence="13 14" key="1">
    <citation type="submission" date="2018-10" db="EMBL/GenBank/DDBJ databases">
        <title>Phylogenomics of Brevibacillus.</title>
        <authorList>
            <person name="Dunlap C."/>
        </authorList>
    </citation>
    <scope>NUCLEOTIDE SEQUENCE [LARGE SCALE GENOMIC DNA]</scope>
    <source>
        <strain evidence="13 14">JCM 15774</strain>
    </source>
</reference>
<comment type="caution">
    <text evidence="13">The sequence shown here is derived from an EMBL/GenBank/DDBJ whole genome shotgun (WGS) entry which is preliminary data.</text>
</comment>
<evidence type="ECO:0000256" key="3">
    <source>
        <dbReference type="ARBA" id="ARBA00022475"/>
    </source>
</evidence>
<evidence type="ECO:0000256" key="8">
    <source>
        <dbReference type="ARBA" id="ARBA00024438"/>
    </source>
</evidence>